<dbReference type="Gene3D" id="1.10.357.10">
    <property type="entry name" value="Tetracycline Repressor, domain 2"/>
    <property type="match status" value="1"/>
</dbReference>
<dbReference type="Proteomes" id="UP000552644">
    <property type="component" value="Unassembled WGS sequence"/>
</dbReference>
<organism evidence="4 5">
    <name type="scientific">Streptosporangium saharense</name>
    <dbReference type="NCBI Taxonomy" id="1706840"/>
    <lineage>
        <taxon>Bacteria</taxon>
        <taxon>Bacillati</taxon>
        <taxon>Actinomycetota</taxon>
        <taxon>Actinomycetes</taxon>
        <taxon>Streptosporangiales</taxon>
        <taxon>Streptosporangiaceae</taxon>
        <taxon>Streptosporangium</taxon>
    </lineage>
</organism>
<protein>
    <submittedName>
        <fullName evidence="4">AcrR family transcriptional regulator</fullName>
    </submittedName>
</protein>
<dbReference type="InterPro" id="IPR036271">
    <property type="entry name" value="Tet_transcr_reg_TetR-rel_C_sf"/>
</dbReference>
<dbReference type="GO" id="GO:0000976">
    <property type="term" value="F:transcription cis-regulatory region binding"/>
    <property type="evidence" value="ECO:0007669"/>
    <property type="project" value="TreeGrafter"/>
</dbReference>
<gene>
    <name evidence="4" type="ORF">FHS44_004493</name>
</gene>
<evidence type="ECO:0000256" key="1">
    <source>
        <dbReference type="ARBA" id="ARBA00023125"/>
    </source>
</evidence>
<dbReference type="PANTHER" id="PTHR30055:SF231">
    <property type="entry name" value="TRANSCRIPTIONAL REGULATORY PROTEIN (PROBABLY DEOR-FAMILY)-RELATED"/>
    <property type="match status" value="1"/>
</dbReference>
<dbReference type="SUPFAM" id="SSF46689">
    <property type="entry name" value="Homeodomain-like"/>
    <property type="match status" value="1"/>
</dbReference>
<accession>A0A7W7VPK9</accession>
<proteinExistence type="predicted"/>
<evidence type="ECO:0000313" key="4">
    <source>
        <dbReference type="EMBL" id="MBB4917385.1"/>
    </source>
</evidence>
<reference evidence="4 5" key="1">
    <citation type="submission" date="2020-08" db="EMBL/GenBank/DDBJ databases">
        <title>Genomic Encyclopedia of Type Strains, Phase III (KMG-III): the genomes of soil and plant-associated and newly described type strains.</title>
        <authorList>
            <person name="Whitman W."/>
        </authorList>
    </citation>
    <scope>NUCLEOTIDE SEQUENCE [LARGE SCALE GENOMIC DNA]</scope>
    <source>
        <strain evidence="4 5">CECT 8840</strain>
    </source>
</reference>
<evidence type="ECO:0000259" key="3">
    <source>
        <dbReference type="PROSITE" id="PS50977"/>
    </source>
</evidence>
<comment type="caution">
    <text evidence="4">The sequence shown here is derived from an EMBL/GenBank/DDBJ whole genome shotgun (WGS) entry which is preliminary data.</text>
</comment>
<feature type="domain" description="HTH tetR-type" evidence="3">
    <location>
        <begin position="1"/>
        <end position="61"/>
    </location>
</feature>
<dbReference type="GO" id="GO:0003700">
    <property type="term" value="F:DNA-binding transcription factor activity"/>
    <property type="evidence" value="ECO:0007669"/>
    <property type="project" value="TreeGrafter"/>
</dbReference>
<dbReference type="InterPro" id="IPR009057">
    <property type="entry name" value="Homeodomain-like_sf"/>
</dbReference>
<dbReference type="AlphaFoldDB" id="A0A7W7VPK9"/>
<keyword evidence="5" id="KW-1185">Reference proteome</keyword>
<dbReference type="InterPro" id="IPR001647">
    <property type="entry name" value="HTH_TetR"/>
</dbReference>
<name>A0A7W7VPK9_9ACTN</name>
<keyword evidence="1 2" id="KW-0238">DNA-binding</keyword>
<dbReference type="InterPro" id="IPR050109">
    <property type="entry name" value="HTH-type_TetR-like_transc_reg"/>
</dbReference>
<dbReference type="Pfam" id="PF00440">
    <property type="entry name" value="TetR_N"/>
    <property type="match status" value="1"/>
</dbReference>
<dbReference type="PANTHER" id="PTHR30055">
    <property type="entry name" value="HTH-TYPE TRANSCRIPTIONAL REGULATOR RUTR"/>
    <property type="match status" value="1"/>
</dbReference>
<dbReference type="PROSITE" id="PS50977">
    <property type="entry name" value="HTH_TETR_2"/>
    <property type="match status" value="1"/>
</dbReference>
<dbReference type="RefSeq" id="WP_184717559.1">
    <property type="nucleotide sequence ID" value="NZ_JACHJP010000004.1"/>
</dbReference>
<dbReference type="EMBL" id="JACHJP010000004">
    <property type="protein sequence ID" value="MBB4917385.1"/>
    <property type="molecule type" value="Genomic_DNA"/>
</dbReference>
<dbReference type="SUPFAM" id="SSF48498">
    <property type="entry name" value="Tetracyclin repressor-like, C-terminal domain"/>
    <property type="match status" value="1"/>
</dbReference>
<evidence type="ECO:0000256" key="2">
    <source>
        <dbReference type="PROSITE-ProRule" id="PRU00335"/>
    </source>
</evidence>
<sequence length="190" mass="20890">MDRRTELTEKVLDHVLTHGLIGLSLRPLAAALGTSDRMLIYHFGSKDGMITAVVALANQRFAVSFQSMVRAAPPVRSPGEFVRYAWQALTGSDATGAIRLYLEMCVLALREPDRWSAAQQRIREPWLAMLRETLAELGTPREQVPTLADLILDTLDGLLLSRLVSTDPVRADAAANAFADLLDRPEPGRA</sequence>
<evidence type="ECO:0000313" key="5">
    <source>
        <dbReference type="Proteomes" id="UP000552644"/>
    </source>
</evidence>
<feature type="DNA-binding region" description="H-T-H motif" evidence="2">
    <location>
        <begin position="24"/>
        <end position="43"/>
    </location>
</feature>